<dbReference type="EMBL" id="ACJW02000001">
    <property type="protein sequence ID" value="EEP69564.1"/>
    <property type="molecule type" value="Genomic_DNA"/>
</dbReference>
<dbReference type="InterPro" id="IPR005814">
    <property type="entry name" value="Aminotrans_3"/>
</dbReference>
<dbReference type="GO" id="GO:0006782">
    <property type="term" value="P:protoporphyrinogen IX biosynthetic process"/>
    <property type="evidence" value="ECO:0007669"/>
    <property type="project" value="UniProtKB-UniRule"/>
</dbReference>
<comment type="similarity">
    <text evidence="3 7">Belongs to the class-III pyridoxal-phosphate-dependent aminotransferase family. HemL subfamily.</text>
</comment>
<dbReference type="InterPro" id="IPR049704">
    <property type="entry name" value="Aminotrans_3_PPA_site"/>
</dbReference>
<comment type="cofactor">
    <cofactor evidence="1 7">
        <name>pyridoxal 5'-phosphate</name>
        <dbReference type="ChEBI" id="CHEBI:597326"/>
    </cofactor>
</comment>
<dbReference type="GO" id="GO:0005737">
    <property type="term" value="C:cytoplasm"/>
    <property type="evidence" value="ECO:0007669"/>
    <property type="project" value="UniProtKB-SubCell"/>
</dbReference>
<dbReference type="Pfam" id="PF00202">
    <property type="entry name" value="Aminotran_3"/>
    <property type="match status" value="1"/>
</dbReference>
<keyword evidence="4 7" id="KW-0663">Pyridoxal phosphate</keyword>
<comment type="pathway">
    <text evidence="2">Porphyrin-containing compound metabolism; protoporphyrin-IX biosynthesis; 5-aminolevulinate from L-glutamyl-tRNA(Glu): step 2/2.</text>
</comment>
<proteinExistence type="inferred from homology"/>
<evidence type="ECO:0000256" key="4">
    <source>
        <dbReference type="ARBA" id="ARBA00022898"/>
    </source>
</evidence>
<dbReference type="PANTHER" id="PTHR43713">
    <property type="entry name" value="GLUTAMATE-1-SEMIALDEHYDE 2,1-AMINOMUTASE"/>
    <property type="match status" value="1"/>
</dbReference>
<dbReference type="HOGENOM" id="CLU_016922_1_5_4"/>
<sequence>MLKFHFYSINRKIIMANRNEQLFERAKKIIPGGVNSPVRAFGSVGGVPRFIKKAQGAYVWDENGQRYIDYVGSWGPAIVGHAHPEVIEAVREAALDGLSFGAPTEAEIVIAEAIAQIMPSVERLRLVSSGTEATMSAIRLARGYTGRDKIVKFEGCYHGHSDSLLVKAGSGLLTFANPSSAGVPADFTQHTIVLPYNDVGSLKTCFEQLGEQIACVILEPIAGNMNLVKPSQEFVHTLRQITTQHGSVLIYDEVMTGFRVALGGAQSVHGITPDLTTMGKVIGGGMPLAAFGGKKEIMDCISPLGAVYQAGTLSGNPVAVAAGLKTLEIIQRTGFYEHLTARTEQLANGINQAAKQAGITFTADSIGGMFGFYFADHAPQNYSDMAASNIAAFKTFFHGLLERGVALGPSAYEASFMSAAHTAELVDETIAMAAEVFAQMA</sequence>
<name>C4GEF4_9NEIS</name>
<gene>
    <name evidence="7 8" type="primary">hemL</name>
    <name evidence="8" type="ORF">GCWU000324_00037</name>
</gene>
<evidence type="ECO:0000313" key="9">
    <source>
        <dbReference type="Proteomes" id="UP000003009"/>
    </source>
</evidence>
<dbReference type="CDD" id="cd00610">
    <property type="entry name" value="OAT_like"/>
    <property type="match status" value="1"/>
</dbReference>
<evidence type="ECO:0000256" key="6">
    <source>
        <dbReference type="ARBA" id="ARBA00023244"/>
    </source>
</evidence>
<comment type="subunit">
    <text evidence="7">Homodimer.</text>
</comment>
<dbReference type="GO" id="GO:0008483">
    <property type="term" value="F:transaminase activity"/>
    <property type="evidence" value="ECO:0007669"/>
    <property type="project" value="InterPro"/>
</dbReference>
<dbReference type="FunFam" id="3.40.640.10:FF:000021">
    <property type="entry name" value="Glutamate-1-semialdehyde 2,1-aminomutase"/>
    <property type="match status" value="1"/>
</dbReference>
<dbReference type="NCBIfam" id="TIGR00713">
    <property type="entry name" value="hemL"/>
    <property type="match status" value="1"/>
</dbReference>
<dbReference type="SUPFAM" id="SSF53383">
    <property type="entry name" value="PLP-dependent transferases"/>
    <property type="match status" value="1"/>
</dbReference>
<comment type="catalytic activity">
    <reaction evidence="7">
        <text>(S)-4-amino-5-oxopentanoate = 5-aminolevulinate</text>
        <dbReference type="Rhea" id="RHEA:14265"/>
        <dbReference type="ChEBI" id="CHEBI:57501"/>
        <dbReference type="ChEBI" id="CHEBI:356416"/>
        <dbReference type="EC" id="5.4.3.8"/>
    </reaction>
</comment>
<dbReference type="InterPro" id="IPR004639">
    <property type="entry name" value="4pyrrol_synth_GluAld_NH2Trfase"/>
</dbReference>
<dbReference type="InterPro" id="IPR015422">
    <property type="entry name" value="PyrdxlP-dep_Trfase_small"/>
</dbReference>
<evidence type="ECO:0000256" key="7">
    <source>
        <dbReference type="HAMAP-Rule" id="MF_00375"/>
    </source>
</evidence>
<evidence type="ECO:0000256" key="2">
    <source>
        <dbReference type="ARBA" id="ARBA00004819"/>
    </source>
</evidence>
<dbReference type="EC" id="5.4.3.8" evidence="7"/>
<dbReference type="GO" id="GO:0042286">
    <property type="term" value="F:glutamate-1-semialdehyde 2,1-aminomutase activity"/>
    <property type="evidence" value="ECO:0007669"/>
    <property type="project" value="UniProtKB-UniRule"/>
</dbReference>
<organism evidence="8 9">
    <name type="scientific">Kingella oralis ATCC 51147</name>
    <dbReference type="NCBI Taxonomy" id="629741"/>
    <lineage>
        <taxon>Bacteria</taxon>
        <taxon>Pseudomonadati</taxon>
        <taxon>Pseudomonadota</taxon>
        <taxon>Betaproteobacteria</taxon>
        <taxon>Neisseriales</taxon>
        <taxon>Neisseriaceae</taxon>
        <taxon>Kingella</taxon>
    </lineage>
</organism>
<comment type="caution">
    <text evidence="8">The sequence shown here is derived from an EMBL/GenBank/DDBJ whole genome shotgun (WGS) entry which is preliminary data.</text>
</comment>
<dbReference type="GO" id="GO:0030170">
    <property type="term" value="F:pyridoxal phosphate binding"/>
    <property type="evidence" value="ECO:0007669"/>
    <property type="project" value="InterPro"/>
</dbReference>
<evidence type="ECO:0000313" key="8">
    <source>
        <dbReference type="EMBL" id="EEP69564.1"/>
    </source>
</evidence>
<keyword evidence="7" id="KW-0963">Cytoplasm</keyword>
<comment type="subcellular location">
    <subcellularLocation>
        <location evidence="7">Cytoplasm</location>
    </subcellularLocation>
</comment>
<dbReference type="HAMAP" id="MF_00375">
    <property type="entry name" value="HemL_aminotrans_3"/>
    <property type="match status" value="1"/>
</dbReference>
<keyword evidence="9" id="KW-1185">Reference proteome</keyword>
<protein>
    <recommendedName>
        <fullName evidence="7">Glutamate-1-semialdehyde 2,1-aminomutase</fullName>
        <shortName evidence="7">GSA</shortName>
        <ecNumber evidence="7">5.4.3.8</ecNumber>
    </recommendedName>
    <alternativeName>
        <fullName evidence="7">Glutamate-1-semialdehyde aminotransferase</fullName>
        <shortName evidence="7">GSA-AT</shortName>
    </alternativeName>
</protein>
<evidence type="ECO:0000256" key="3">
    <source>
        <dbReference type="ARBA" id="ARBA00008981"/>
    </source>
</evidence>
<dbReference type="Gene3D" id="3.40.640.10">
    <property type="entry name" value="Type I PLP-dependent aspartate aminotransferase-like (Major domain)"/>
    <property type="match status" value="1"/>
</dbReference>
<dbReference type="UniPathway" id="UPA00251">
    <property type="reaction ID" value="UER00317"/>
</dbReference>
<dbReference type="Gene3D" id="3.90.1150.10">
    <property type="entry name" value="Aspartate Aminotransferase, domain 1"/>
    <property type="match status" value="1"/>
</dbReference>
<dbReference type="PANTHER" id="PTHR43713:SF3">
    <property type="entry name" value="GLUTAMATE-1-SEMIALDEHYDE 2,1-AMINOMUTASE 1, CHLOROPLASTIC-RELATED"/>
    <property type="match status" value="1"/>
</dbReference>
<dbReference type="InterPro" id="IPR015421">
    <property type="entry name" value="PyrdxlP-dep_Trfase_major"/>
</dbReference>
<evidence type="ECO:0000256" key="5">
    <source>
        <dbReference type="ARBA" id="ARBA00023235"/>
    </source>
</evidence>
<dbReference type="AlphaFoldDB" id="C4GEF4"/>
<dbReference type="InterPro" id="IPR015424">
    <property type="entry name" value="PyrdxlP-dep_Trfase"/>
</dbReference>
<reference evidence="8" key="1">
    <citation type="submission" date="2009-04" db="EMBL/GenBank/DDBJ databases">
        <authorList>
            <person name="Weinstock G."/>
            <person name="Sodergren E."/>
            <person name="Clifton S."/>
            <person name="Fulton L."/>
            <person name="Fulton B."/>
            <person name="Courtney L."/>
            <person name="Fronick C."/>
            <person name="Harrison M."/>
            <person name="Strong C."/>
            <person name="Farmer C."/>
            <person name="Delahaunty K."/>
            <person name="Markovic C."/>
            <person name="Hall O."/>
            <person name="Minx P."/>
            <person name="Tomlinson C."/>
            <person name="Mitreva M."/>
            <person name="Nelson J."/>
            <person name="Hou S."/>
            <person name="Wollam A."/>
            <person name="Pepin K.H."/>
            <person name="Johnson M."/>
            <person name="Bhonagiri V."/>
            <person name="Nash W.E."/>
            <person name="Warren W."/>
            <person name="Chinwalla A."/>
            <person name="Mardis E.R."/>
            <person name="Wilson R.K."/>
        </authorList>
    </citation>
    <scope>NUCLEOTIDE SEQUENCE [LARGE SCALE GENOMIC DNA]</scope>
    <source>
        <strain evidence="8">ATCC 51147</strain>
    </source>
</reference>
<dbReference type="PROSITE" id="PS00600">
    <property type="entry name" value="AA_TRANSFER_CLASS_3"/>
    <property type="match status" value="1"/>
</dbReference>
<dbReference type="NCBIfam" id="NF000818">
    <property type="entry name" value="PRK00062.1"/>
    <property type="match status" value="1"/>
</dbReference>
<accession>C4GEF4</accession>
<dbReference type="STRING" id="629741.GCWU000324_00037"/>
<keyword evidence="5 7" id="KW-0413">Isomerase</keyword>
<evidence type="ECO:0000256" key="1">
    <source>
        <dbReference type="ARBA" id="ARBA00001933"/>
    </source>
</evidence>
<dbReference type="Proteomes" id="UP000003009">
    <property type="component" value="Unassembled WGS sequence"/>
</dbReference>
<keyword evidence="6 7" id="KW-0627">Porphyrin biosynthesis</keyword>
<feature type="modified residue" description="N6-(pyridoxal phosphate)lysine" evidence="7">
    <location>
        <position position="280"/>
    </location>
</feature>